<comment type="caution">
    <text evidence="10">The sequence shown here is derived from an EMBL/GenBank/DDBJ whole genome shotgun (WGS) entry which is preliminary data.</text>
</comment>
<evidence type="ECO:0000256" key="4">
    <source>
        <dbReference type="ARBA" id="ARBA00022840"/>
    </source>
</evidence>
<protein>
    <recommendedName>
        <fullName evidence="1 8">Lysine--tRNA ligase</fullName>
        <ecNumber evidence="1 8">6.1.1.6</ecNumber>
    </recommendedName>
    <alternativeName>
        <fullName evidence="6 8">Lysyl-tRNA synthetase</fullName>
    </alternativeName>
</protein>
<evidence type="ECO:0000259" key="9">
    <source>
        <dbReference type="PROSITE" id="PS50862"/>
    </source>
</evidence>
<dbReference type="InterPro" id="IPR004365">
    <property type="entry name" value="NA-bd_OB_tRNA"/>
</dbReference>
<dbReference type="InterPro" id="IPR012340">
    <property type="entry name" value="NA-bd_OB-fold"/>
</dbReference>
<keyword evidence="4" id="KW-0067">ATP-binding</keyword>
<sequence>METTPCLRFLRPYLSGLQPANKAAYARLFSASRTKTDGKSTACVVEQKRAFHLSEVRRYSSAKHVISEDDLATAAARTITVERRVQKLRAYDVLRFPRLDHRASRMTIPAFRQKFEDEATTPASGDITLEGRIMSIRRAGSKLVFFNILGGYQQVQVMVDLARLSSPPLDPEKFIRALHPLRRGDIISVSGTAMRTKTGELTLGALKLPTIISPALAPLPEKLINDETKILNRHVDLLVNRRISDIIRLRSEIIKSMRDFFHEQDFLEVQTPILADSAGGATARPFLTTSTALTQKQLAMRIAPELWLKRLVVGGNDRIFEIGPSFRNEGLDLTHNPEFTTCEFYSAYFNLTDLIQITESLITRLLTDVEEVITTRLTSLQKPQVSIPKGQWKQVEFIPALEDVLGFRFPDLSKPDALEKLSSLLTERHASLVVPEVSLNKLLDHLAAAYLENESLNQPLFIIHHPACMSPLSKSFTCPKTGQLVSARAELFIEGREMANMYEEENDPFEQRRKFQLQLQSKGGSTVADDEGPAEIDESYVQALEHGLPPTGGWGCGVDRLVMFFSGASRISDTLPFGSLKNVVSLSQAAKDP</sequence>
<dbReference type="CDD" id="cd04322">
    <property type="entry name" value="LysRS_N"/>
    <property type="match status" value="1"/>
</dbReference>
<keyword evidence="2" id="KW-0436">Ligase</keyword>
<dbReference type="NCBIfam" id="TIGR00499">
    <property type="entry name" value="lysS_bact"/>
    <property type="match status" value="1"/>
</dbReference>
<evidence type="ECO:0000256" key="2">
    <source>
        <dbReference type="ARBA" id="ARBA00022598"/>
    </source>
</evidence>
<dbReference type="Gene3D" id="3.30.930.10">
    <property type="entry name" value="Bira Bifunctional Protein, Domain 2"/>
    <property type="match status" value="1"/>
</dbReference>
<feature type="domain" description="Aminoacyl-transfer RNA synthetases class-II family profile" evidence="9">
    <location>
        <begin position="247"/>
        <end position="576"/>
    </location>
</feature>
<reference evidence="11" key="1">
    <citation type="submission" date="2019-06" db="EMBL/GenBank/DDBJ databases">
        <title>Draft genome sequence of the griseofulvin-producing fungus Xylaria cubensis strain G536.</title>
        <authorList>
            <person name="Mead M.E."/>
            <person name="Raja H.A."/>
            <person name="Steenwyk J.L."/>
            <person name="Knowles S.L."/>
            <person name="Oberlies N.H."/>
            <person name="Rokas A."/>
        </authorList>
    </citation>
    <scope>NUCLEOTIDE SEQUENCE [LARGE SCALE GENOMIC DNA]</scope>
    <source>
        <strain evidence="11">G536</strain>
    </source>
</reference>
<dbReference type="FunFam" id="3.30.930.10:FF:000094">
    <property type="entry name" value="Lysine--tRNA ligase, mitochondrial"/>
    <property type="match status" value="1"/>
</dbReference>
<dbReference type="InterPro" id="IPR045864">
    <property type="entry name" value="aa-tRNA-synth_II/BPL/LPL"/>
</dbReference>
<dbReference type="PANTHER" id="PTHR42918">
    <property type="entry name" value="LYSYL-TRNA SYNTHETASE"/>
    <property type="match status" value="1"/>
</dbReference>
<keyword evidence="3" id="KW-0547">Nucleotide-binding</keyword>
<dbReference type="Gene3D" id="2.40.50.140">
    <property type="entry name" value="Nucleic acid-binding proteins"/>
    <property type="match status" value="1"/>
</dbReference>
<evidence type="ECO:0000256" key="7">
    <source>
        <dbReference type="ARBA" id="ARBA00048573"/>
    </source>
</evidence>
<dbReference type="EC" id="6.1.1.6" evidence="1 8"/>
<dbReference type="GO" id="GO:0005524">
    <property type="term" value="F:ATP binding"/>
    <property type="evidence" value="ECO:0007669"/>
    <property type="project" value="UniProtKB-KW"/>
</dbReference>
<comment type="catalytic activity">
    <reaction evidence="7 8">
        <text>tRNA(Lys) + L-lysine + ATP = L-lysyl-tRNA(Lys) + AMP + diphosphate</text>
        <dbReference type="Rhea" id="RHEA:20792"/>
        <dbReference type="Rhea" id="RHEA-COMP:9696"/>
        <dbReference type="Rhea" id="RHEA-COMP:9697"/>
        <dbReference type="ChEBI" id="CHEBI:30616"/>
        <dbReference type="ChEBI" id="CHEBI:32551"/>
        <dbReference type="ChEBI" id="CHEBI:33019"/>
        <dbReference type="ChEBI" id="CHEBI:78442"/>
        <dbReference type="ChEBI" id="CHEBI:78529"/>
        <dbReference type="ChEBI" id="CHEBI:456215"/>
        <dbReference type="EC" id="6.1.1.6"/>
    </reaction>
</comment>
<evidence type="ECO:0000256" key="3">
    <source>
        <dbReference type="ARBA" id="ARBA00022741"/>
    </source>
</evidence>
<organism evidence="10 11">
    <name type="scientific">Xylaria flabelliformis</name>
    <dbReference type="NCBI Taxonomy" id="2512241"/>
    <lineage>
        <taxon>Eukaryota</taxon>
        <taxon>Fungi</taxon>
        <taxon>Dikarya</taxon>
        <taxon>Ascomycota</taxon>
        <taxon>Pezizomycotina</taxon>
        <taxon>Sordariomycetes</taxon>
        <taxon>Xylariomycetidae</taxon>
        <taxon>Xylariales</taxon>
        <taxon>Xylariaceae</taxon>
        <taxon>Xylaria</taxon>
    </lineage>
</organism>
<keyword evidence="5" id="KW-0030">Aminoacyl-tRNA synthetase</keyword>
<dbReference type="PANTHER" id="PTHR42918:SF5">
    <property type="entry name" value="LYSINE--TRNA LIGASE, MITOCHONDRIAL"/>
    <property type="match status" value="1"/>
</dbReference>
<dbReference type="GO" id="GO:0070154">
    <property type="term" value="P:mitochondrial lysyl-tRNA aminoacylation"/>
    <property type="evidence" value="ECO:0007669"/>
    <property type="project" value="TreeGrafter"/>
</dbReference>
<dbReference type="Pfam" id="PF00152">
    <property type="entry name" value="tRNA-synt_2"/>
    <property type="match status" value="1"/>
</dbReference>
<dbReference type="InterPro" id="IPR006195">
    <property type="entry name" value="aa-tRNA-synth_II"/>
</dbReference>
<dbReference type="InterPro" id="IPR004364">
    <property type="entry name" value="Aa-tRNA-synt_II"/>
</dbReference>
<dbReference type="InterPro" id="IPR018149">
    <property type="entry name" value="Lys-tRNA-synth_II_C"/>
</dbReference>
<dbReference type="AlphaFoldDB" id="A0A553I8C8"/>
<dbReference type="PRINTS" id="PR00982">
    <property type="entry name" value="TRNASYNTHLYS"/>
</dbReference>
<evidence type="ECO:0000256" key="6">
    <source>
        <dbReference type="ARBA" id="ARBA00030563"/>
    </source>
</evidence>
<dbReference type="SUPFAM" id="SSF55681">
    <property type="entry name" value="Class II aaRS and biotin synthetases"/>
    <property type="match status" value="1"/>
</dbReference>
<evidence type="ECO:0000256" key="5">
    <source>
        <dbReference type="ARBA" id="ARBA00023146"/>
    </source>
</evidence>
<dbReference type="InterPro" id="IPR044136">
    <property type="entry name" value="Lys-tRNA-ligase_II_N"/>
</dbReference>
<dbReference type="EMBL" id="VFLP01000011">
    <property type="protein sequence ID" value="TRX96432.1"/>
    <property type="molecule type" value="Genomic_DNA"/>
</dbReference>
<dbReference type="GO" id="GO:0005739">
    <property type="term" value="C:mitochondrion"/>
    <property type="evidence" value="ECO:0007669"/>
    <property type="project" value="TreeGrafter"/>
</dbReference>
<evidence type="ECO:0000313" key="10">
    <source>
        <dbReference type="EMBL" id="TRX96432.1"/>
    </source>
</evidence>
<dbReference type="OrthoDB" id="21243at2759"/>
<proteinExistence type="predicted"/>
<dbReference type="SUPFAM" id="SSF50249">
    <property type="entry name" value="Nucleic acid-binding proteins"/>
    <property type="match status" value="1"/>
</dbReference>
<dbReference type="Proteomes" id="UP000319160">
    <property type="component" value="Unassembled WGS sequence"/>
</dbReference>
<evidence type="ECO:0000256" key="8">
    <source>
        <dbReference type="RuleBase" id="RU003748"/>
    </source>
</evidence>
<dbReference type="GO" id="GO:0004824">
    <property type="term" value="F:lysine-tRNA ligase activity"/>
    <property type="evidence" value="ECO:0007669"/>
    <property type="project" value="UniProtKB-EC"/>
</dbReference>
<keyword evidence="11" id="KW-1185">Reference proteome</keyword>
<dbReference type="Pfam" id="PF01336">
    <property type="entry name" value="tRNA_anti-codon"/>
    <property type="match status" value="1"/>
</dbReference>
<name>A0A553I8C8_9PEZI</name>
<dbReference type="GO" id="GO:0000049">
    <property type="term" value="F:tRNA binding"/>
    <property type="evidence" value="ECO:0007669"/>
    <property type="project" value="TreeGrafter"/>
</dbReference>
<evidence type="ECO:0000256" key="1">
    <source>
        <dbReference type="ARBA" id="ARBA00013166"/>
    </source>
</evidence>
<dbReference type="InterPro" id="IPR002313">
    <property type="entry name" value="Lys-tRNA-ligase_II"/>
</dbReference>
<accession>A0A553I8C8</accession>
<dbReference type="PROSITE" id="PS50862">
    <property type="entry name" value="AA_TRNA_LIGASE_II"/>
    <property type="match status" value="1"/>
</dbReference>
<gene>
    <name evidence="10" type="ORF">FHL15_002704</name>
</gene>
<evidence type="ECO:0000313" key="11">
    <source>
        <dbReference type="Proteomes" id="UP000319160"/>
    </source>
</evidence>
<dbReference type="STRING" id="2512241.A0A553I8C8"/>